<evidence type="ECO:0000313" key="3">
    <source>
        <dbReference type="EMBL" id="MBS7676463.1"/>
    </source>
</evidence>
<keyword evidence="1" id="KW-0560">Oxidoreductase</keyword>
<dbReference type="EMBL" id="JAHBND010001273">
    <property type="protein sequence ID" value="MBS7676463.1"/>
    <property type="molecule type" value="Genomic_DNA"/>
</dbReference>
<dbReference type="InterPro" id="IPR016161">
    <property type="entry name" value="Ald_DH/histidinol_DH"/>
</dbReference>
<evidence type="ECO:0000259" key="2">
    <source>
        <dbReference type="Pfam" id="PF00171"/>
    </source>
</evidence>
<dbReference type="InterPro" id="IPR015590">
    <property type="entry name" value="Aldehyde_DH_dom"/>
</dbReference>
<protein>
    <submittedName>
        <fullName evidence="3">Aldehyde dehydrogenase family protein</fullName>
    </submittedName>
</protein>
<feature type="non-terminal residue" evidence="3">
    <location>
        <position position="1"/>
    </location>
</feature>
<dbReference type="Pfam" id="PF00171">
    <property type="entry name" value="Aldedh"/>
    <property type="match status" value="1"/>
</dbReference>
<name>A0AAW4KV84_VIBCL</name>
<reference evidence="3" key="1">
    <citation type="submission" date="2021-05" db="EMBL/GenBank/DDBJ databases">
        <authorList>
            <person name="Stine C."/>
        </authorList>
    </citation>
    <scope>NUCLEOTIDE SEQUENCE</scope>
    <source>
        <strain evidence="3">TDS0091212</strain>
    </source>
</reference>
<evidence type="ECO:0000313" key="4">
    <source>
        <dbReference type="Proteomes" id="UP001196338"/>
    </source>
</evidence>
<dbReference type="Gene3D" id="3.40.605.10">
    <property type="entry name" value="Aldehyde Dehydrogenase, Chain A, domain 1"/>
    <property type="match status" value="1"/>
</dbReference>
<reference evidence="3" key="2">
    <citation type="submission" date="2023-08" db="EMBL/GenBank/DDBJ databases">
        <title>Vibrio cholerae Outbreaks in Tanzania Exemplify Founder Flush: Simultaneous Increases in Population Size and Genetic Diversity.</title>
        <authorList>
            <person name="Debes A.K."/>
            <person name="Mohammed A."/>
            <person name="Maseke I."/>
            <person name="Almeida M."/>
            <person name="Li S."/>
            <person name="Matimba H."/>
            <person name="Joachim A."/>
            <person name="Mizinduko M."/>
            <person name="Nyanga S."/>
            <person name="Kelly M."/>
            <person name="Kachwamba Y."/>
            <person name="Schaffer A.M."/>
            <person name="Nyanga A.S."/>
            <person name="Mghamba J."/>
            <person name="Mosha F.S."/>
            <person name="Sack D.A."/>
            <person name="Stine O.C."/>
        </authorList>
    </citation>
    <scope>NUCLEOTIDE SEQUENCE</scope>
    <source>
        <strain evidence="3">TDS0091212</strain>
    </source>
</reference>
<dbReference type="RefSeq" id="WP_213421919.1">
    <property type="nucleotide sequence ID" value="NZ_JAHBND010001273.1"/>
</dbReference>
<organism evidence="3 4">
    <name type="scientific">Vibrio cholerae</name>
    <dbReference type="NCBI Taxonomy" id="666"/>
    <lineage>
        <taxon>Bacteria</taxon>
        <taxon>Pseudomonadati</taxon>
        <taxon>Pseudomonadota</taxon>
        <taxon>Gammaproteobacteria</taxon>
        <taxon>Vibrionales</taxon>
        <taxon>Vibrionaceae</taxon>
        <taxon>Vibrio</taxon>
    </lineage>
</organism>
<dbReference type="Proteomes" id="UP001196338">
    <property type="component" value="Unassembled WGS sequence"/>
</dbReference>
<sequence>FINTALINGQAVAALSGATFDAINPATNQLLARVAACGEVEVDLAVRSARRAFDNGPWRRMPPGERKKILLKLSELLMTHREELALLDSLNMGKP</sequence>
<feature type="domain" description="Aldehyde dehydrogenase" evidence="2">
    <location>
        <begin position="18"/>
        <end position="95"/>
    </location>
</feature>
<feature type="non-terminal residue" evidence="3">
    <location>
        <position position="95"/>
    </location>
</feature>
<dbReference type="GO" id="GO:0016491">
    <property type="term" value="F:oxidoreductase activity"/>
    <property type="evidence" value="ECO:0007669"/>
    <property type="project" value="UniProtKB-KW"/>
</dbReference>
<gene>
    <name evidence="3" type="ORF">KIN13_24030</name>
</gene>
<dbReference type="PANTHER" id="PTHR11699">
    <property type="entry name" value="ALDEHYDE DEHYDROGENASE-RELATED"/>
    <property type="match status" value="1"/>
</dbReference>
<proteinExistence type="predicted"/>
<dbReference type="AlphaFoldDB" id="A0AAW4KV84"/>
<comment type="caution">
    <text evidence="3">The sequence shown here is derived from an EMBL/GenBank/DDBJ whole genome shotgun (WGS) entry which is preliminary data.</text>
</comment>
<dbReference type="SUPFAM" id="SSF53720">
    <property type="entry name" value="ALDH-like"/>
    <property type="match status" value="1"/>
</dbReference>
<dbReference type="InterPro" id="IPR016162">
    <property type="entry name" value="Ald_DH_N"/>
</dbReference>
<evidence type="ECO:0000256" key="1">
    <source>
        <dbReference type="ARBA" id="ARBA00023002"/>
    </source>
</evidence>
<accession>A0AAW4KV84</accession>